<dbReference type="Proteomes" id="UP000035680">
    <property type="component" value="Unassembled WGS sequence"/>
</dbReference>
<protein>
    <submittedName>
        <fullName evidence="2">DOMINA protein (inferred by orthology to a D. melanogaster protein)</fullName>
    </submittedName>
</protein>
<reference evidence="2" key="2">
    <citation type="submission" date="2015-08" db="UniProtKB">
        <authorList>
            <consortium name="WormBaseParasite"/>
        </authorList>
    </citation>
    <scope>IDENTIFICATION</scope>
</reference>
<organism evidence="1 2">
    <name type="scientific">Strongyloides venezuelensis</name>
    <name type="common">Threadworm</name>
    <dbReference type="NCBI Taxonomy" id="75913"/>
    <lineage>
        <taxon>Eukaryota</taxon>
        <taxon>Metazoa</taxon>
        <taxon>Ecdysozoa</taxon>
        <taxon>Nematoda</taxon>
        <taxon>Chromadorea</taxon>
        <taxon>Rhabditida</taxon>
        <taxon>Tylenchina</taxon>
        <taxon>Panagrolaimomorpha</taxon>
        <taxon>Strongyloidoidea</taxon>
        <taxon>Strongyloididae</taxon>
        <taxon>Strongyloides</taxon>
    </lineage>
</organism>
<keyword evidence="1" id="KW-1185">Reference proteome</keyword>
<accession>A0A0K0G5C7</accession>
<reference evidence="1" key="1">
    <citation type="submission" date="2014-07" db="EMBL/GenBank/DDBJ databases">
        <authorList>
            <person name="Martin A.A"/>
            <person name="De Silva N."/>
        </authorList>
    </citation>
    <scope>NUCLEOTIDE SEQUENCE</scope>
</reference>
<dbReference type="AlphaFoldDB" id="A0A0K0G5C7"/>
<proteinExistence type="predicted"/>
<dbReference type="STRING" id="75913.A0A0K0G5C7"/>
<dbReference type="WBParaSite" id="SVE_1994400.1">
    <property type="protein sequence ID" value="SVE_1994400.1"/>
    <property type="gene ID" value="SVE_1994400"/>
</dbReference>
<evidence type="ECO:0000313" key="1">
    <source>
        <dbReference type="Proteomes" id="UP000035680"/>
    </source>
</evidence>
<evidence type="ECO:0000313" key="2">
    <source>
        <dbReference type="WBParaSite" id="SVE_1994400.1"/>
    </source>
</evidence>
<name>A0A0K0G5C7_STRVS</name>
<sequence>MYLETYEVSQSFERLVNGALMIIQRDCRTYKLNQSISVQNHYKEFYGDNLDNDTSSQYFYLKTTNFQIKFTFLKKMETRIWGNYSIIRRPQIISSAFGSVSPKSIGGQFLKITYYCKGTIYYTVLV</sequence>